<gene>
    <name evidence="2" type="ORF">LIP_0096</name>
</gene>
<dbReference type="AlphaFoldDB" id="A0A0K2SFR9"/>
<organism evidence="2 3">
    <name type="scientific">Limnochorda pilosa</name>
    <dbReference type="NCBI Taxonomy" id="1555112"/>
    <lineage>
        <taxon>Bacteria</taxon>
        <taxon>Bacillati</taxon>
        <taxon>Bacillota</taxon>
        <taxon>Limnochordia</taxon>
        <taxon>Limnochordales</taxon>
        <taxon>Limnochordaceae</taxon>
        <taxon>Limnochorda</taxon>
    </lineage>
</organism>
<accession>A0A0K2SFR9</accession>
<evidence type="ECO:0000313" key="2">
    <source>
        <dbReference type="EMBL" id="BAS25953.1"/>
    </source>
</evidence>
<keyword evidence="1" id="KW-0732">Signal</keyword>
<evidence type="ECO:0000256" key="1">
    <source>
        <dbReference type="SAM" id="SignalP"/>
    </source>
</evidence>
<dbReference type="SUPFAM" id="SSF49354">
    <property type="entry name" value="PapD-like"/>
    <property type="match status" value="1"/>
</dbReference>
<dbReference type="Gene3D" id="2.60.40.10">
    <property type="entry name" value="Immunoglobulins"/>
    <property type="match status" value="1"/>
</dbReference>
<dbReference type="KEGG" id="lpil:LIP_0096"/>
<sequence>MRRTLPLLLAVLVAWVAPGAAAIRVDQLEVHLEVPAGETEAGTLVVTNQRDSAERIRIYVQDWRRDEQGQHQFLEPGSMERSASGWIRLTPTEFTLGPGESRTVRYSFAVPEGASGSYWTVVFVQGEPRPVPGGGTQIRVASRVGVKFYEQVPGSGEGRGKITGLEADGSGSFTAAVRFTNEGDLPLTPQGWVEIRGASGETVARYDVEAFPVLPGDQRLLTVSDPARKLEPGTYLVLAVLDYGGATRVGGQTRLEVR</sequence>
<proteinExistence type="predicted"/>
<dbReference type="InterPro" id="IPR013783">
    <property type="entry name" value="Ig-like_fold"/>
</dbReference>
<reference evidence="3" key="2">
    <citation type="journal article" date="2016" name="Int. J. Syst. Evol. Microbiol.">
        <title>Complete genome sequence and cell structure of Limnochorda pilosa, a Gram-negative spore-former within the phylum Firmicutes.</title>
        <authorList>
            <person name="Watanabe M."/>
            <person name="Kojima H."/>
            <person name="Fukui M."/>
        </authorList>
    </citation>
    <scope>NUCLEOTIDE SEQUENCE [LARGE SCALE GENOMIC DNA]</scope>
    <source>
        <strain evidence="3">HC45</strain>
    </source>
</reference>
<reference evidence="3" key="1">
    <citation type="submission" date="2015-07" db="EMBL/GenBank/DDBJ databases">
        <title>Complete genome sequence and phylogenetic analysis of Limnochorda pilosa.</title>
        <authorList>
            <person name="Watanabe M."/>
            <person name="Kojima H."/>
            <person name="Fukui M."/>
        </authorList>
    </citation>
    <scope>NUCLEOTIDE SEQUENCE [LARGE SCALE GENOMIC DNA]</scope>
    <source>
        <strain evidence="3">HC45</strain>
    </source>
</reference>
<feature type="chain" id="PRO_5005486803" description="P pilus assembly protein, chaperone PapD" evidence="1">
    <location>
        <begin position="23"/>
        <end position="258"/>
    </location>
</feature>
<evidence type="ECO:0008006" key="4">
    <source>
        <dbReference type="Google" id="ProtNLM"/>
    </source>
</evidence>
<keyword evidence="3" id="KW-1185">Reference proteome</keyword>
<dbReference type="EMBL" id="AP014924">
    <property type="protein sequence ID" value="BAS25953.1"/>
    <property type="molecule type" value="Genomic_DNA"/>
</dbReference>
<dbReference type="InterPro" id="IPR008962">
    <property type="entry name" value="PapD-like_sf"/>
</dbReference>
<dbReference type="Proteomes" id="UP000065807">
    <property type="component" value="Chromosome"/>
</dbReference>
<dbReference type="STRING" id="1555112.LIP_0096"/>
<protein>
    <recommendedName>
        <fullName evidence="4">P pilus assembly protein, chaperone PapD</fullName>
    </recommendedName>
</protein>
<name>A0A0K2SFR9_LIMPI</name>
<evidence type="ECO:0000313" key="3">
    <source>
        <dbReference type="Proteomes" id="UP000065807"/>
    </source>
</evidence>
<feature type="signal peptide" evidence="1">
    <location>
        <begin position="1"/>
        <end position="22"/>
    </location>
</feature>